<evidence type="ECO:0000313" key="2">
    <source>
        <dbReference type="EMBL" id="WAR02437.1"/>
    </source>
</evidence>
<evidence type="ECO:0000313" key="3">
    <source>
        <dbReference type="Proteomes" id="UP001164746"/>
    </source>
</evidence>
<feature type="region of interest" description="Disordered" evidence="1">
    <location>
        <begin position="464"/>
        <end position="488"/>
    </location>
</feature>
<sequence>MPYHHFRCVVILLKEKVNGSNLNSTFWGFFGALSDHEEYRVSFRTLPSNGKLNQYQDIHTLNCDKPMCPPPEGVVSEYNHGNRTLFISFQPGEPGDIVYTMVFRSSIGQYFRLDLGTATNGTLNGVEPGNYTLWIRCGMLCPGCRYNITAPEASFVTTTTTFVGTDNRTSIIDDSNKSDALNLMLTYTNSCYRRKRATPTFGDADKNYLIIVEKAEPPSAKPLVDLLHAQFHPAISVVHSVGKDPLKQLIGGLTHRRRVCACFPIGYEQLFLHCKETNILICVLNDGRLLSFFDKVCTICQDAHSENSCLKFKTVAVHNGRFEGPRNIDSYQFGTDHSKLEETIAQYFDMDLNKTLNCETSFLQLPPEHSSVQNGKRKKYSVFSNTSSSGYSDANSALLMYRQTSQTTQLSLNSTPTSATPSNIFTLHPGVLYPQKGLPISRQRQLSDASAYYNNANPEAFDFIPPDDTISFESNFDEDDEDDEDNAEKKDNAENHMLKDYPANNASCVDPSNIEHIMNKMVALDARCSFI</sequence>
<keyword evidence="3" id="KW-1185">Reference proteome</keyword>
<reference evidence="2" key="1">
    <citation type="submission" date="2022-11" db="EMBL/GenBank/DDBJ databases">
        <title>Centuries of genome instability and evolution in soft-shell clam transmissible cancer (bioRxiv).</title>
        <authorList>
            <person name="Hart S.F.M."/>
            <person name="Yonemitsu M.A."/>
            <person name="Giersch R.M."/>
            <person name="Beal B.F."/>
            <person name="Arriagada G."/>
            <person name="Davis B.W."/>
            <person name="Ostrander E.A."/>
            <person name="Goff S.P."/>
            <person name="Metzger M.J."/>
        </authorList>
    </citation>
    <scope>NUCLEOTIDE SEQUENCE</scope>
    <source>
        <strain evidence="2">MELC-2E11</strain>
        <tissue evidence="2">Siphon/mantle</tissue>
    </source>
</reference>
<gene>
    <name evidence="2" type="ORF">MAR_008995</name>
</gene>
<proteinExistence type="predicted"/>
<protein>
    <submittedName>
        <fullName evidence="2">Uncharacterized protein</fullName>
    </submittedName>
</protein>
<name>A0ABY7DXF9_MYAAR</name>
<accession>A0ABY7DXF9</accession>
<evidence type="ECO:0000256" key="1">
    <source>
        <dbReference type="SAM" id="MobiDB-lite"/>
    </source>
</evidence>
<feature type="compositionally biased region" description="Acidic residues" evidence="1">
    <location>
        <begin position="475"/>
        <end position="486"/>
    </location>
</feature>
<dbReference type="Proteomes" id="UP001164746">
    <property type="component" value="Chromosome 4"/>
</dbReference>
<dbReference type="EMBL" id="CP111015">
    <property type="protein sequence ID" value="WAR02437.1"/>
    <property type="molecule type" value="Genomic_DNA"/>
</dbReference>
<organism evidence="2 3">
    <name type="scientific">Mya arenaria</name>
    <name type="common">Soft-shell clam</name>
    <dbReference type="NCBI Taxonomy" id="6604"/>
    <lineage>
        <taxon>Eukaryota</taxon>
        <taxon>Metazoa</taxon>
        <taxon>Spiralia</taxon>
        <taxon>Lophotrochozoa</taxon>
        <taxon>Mollusca</taxon>
        <taxon>Bivalvia</taxon>
        <taxon>Autobranchia</taxon>
        <taxon>Heteroconchia</taxon>
        <taxon>Euheterodonta</taxon>
        <taxon>Imparidentia</taxon>
        <taxon>Neoheterodontei</taxon>
        <taxon>Myida</taxon>
        <taxon>Myoidea</taxon>
        <taxon>Myidae</taxon>
        <taxon>Mya</taxon>
    </lineage>
</organism>